<evidence type="ECO:0000256" key="4">
    <source>
        <dbReference type="ARBA" id="ARBA00022833"/>
    </source>
</evidence>
<dbReference type="PROSITE" id="PS50805">
    <property type="entry name" value="KRAB"/>
    <property type="match status" value="1"/>
</dbReference>
<dbReference type="PROSITE" id="PS50157">
    <property type="entry name" value="ZINC_FINGER_C2H2_2"/>
    <property type="match status" value="1"/>
</dbReference>
<evidence type="ECO:0000256" key="3">
    <source>
        <dbReference type="ARBA" id="ARBA00022771"/>
    </source>
</evidence>
<keyword evidence="10" id="KW-1185">Reference proteome</keyword>
<evidence type="ECO:0000313" key="9">
    <source>
        <dbReference type="Ensembl" id="ENSTMTP00000017593.1"/>
    </source>
</evidence>
<feature type="domain" description="KRAB" evidence="8">
    <location>
        <begin position="1"/>
        <end position="71"/>
    </location>
</feature>
<name>A0A674JAI5_9SAUR</name>
<feature type="region of interest" description="Disordered" evidence="6">
    <location>
        <begin position="1"/>
        <end position="23"/>
    </location>
</feature>
<sequence>IPHSPAQHRDRFRSRNVLSDRRSLSPPHTLIWSDFTPCTGFPIPKPDLITRLERGEEPWVPDLQVCEEREIPRGAHTAGDETVSENEEVNQQQDVPGSGESQGTFVRRAEGNFPQCLEQGEAWGNWQRSERLPGIHSKEQMDESVIYVEGHRNPTDRQRTPKEDKHHKYLGSVTLQAINTGEKTLQSLDCGEHFNKGSDLANHGRSHPGERPSQYLEGSNCLICKSALIRHQKIHTGDRPHKCLDCGESFRHRSTL</sequence>
<reference evidence="9" key="2">
    <citation type="submission" date="2025-09" db="UniProtKB">
        <authorList>
            <consortium name="Ensembl"/>
        </authorList>
    </citation>
    <scope>IDENTIFICATION</scope>
</reference>
<dbReference type="InParanoid" id="A0A674JAI5"/>
<evidence type="ECO:0000259" key="7">
    <source>
        <dbReference type="PROSITE" id="PS50157"/>
    </source>
</evidence>
<keyword evidence="3 5" id="KW-0863">Zinc-finger</keyword>
<evidence type="ECO:0000256" key="6">
    <source>
        <dbReference type="SAM" id="MobiDB-lite"/>
    </source>
</evidence>
<evidence type="ECO:0000259" key="8">
    <source>
        <dbReference type="PROSITE" id="PS50805"/>
    </source>
</evidence>
<evidence type="ECO:0000313" key="10">
    <source>
        <dbReference type="Proteomes" id="UP000472274"/>
    </source>
</evidence>
<proteinExistence type="predicted"/>
<reference evidence="9" key="1">
    <citation type="submission" date="2025-08" db="UniProtKB">
        <authorList>
            <consortium name="Ensembl"/>
        </authorList>
    </citation>
    <scope>IDENTIFICATION</scope>
</reference>
<dbReference type="GO" id="GO:0000981">
    <property type="term" value="F:DNA-binding transcription factor activity, RNA polymerase II-specific"/>
    <property type="evidence" value="ECO:0007669"/>
    <property type="project" value="TreeGrafter"/>
</dbReference>
<feature type="compositionally biased region" description="Polar residues" evidence="6">
    <location>
        <begin position="89"/>
        <end position="104"/>
    </location>
</feature>
<dbReference type="Ensembl" id="ENSTMTT00000018218.1">
    <property type="protein sequence ID" value="ENSTMTP00000017593.1"/>
    <property type="gene ID" value="ENSTMTG00000012937.1"/>
</dbReference>
<keyword evidence="1" id="KW-0479">Metal-binding</keyword>
<evidence type="ECO:0000256" key="5">
    <source>
        <dbReference type="PROSITE-ProRule" id="PRU00042"/>
    </source>
</evidence>
<keyword evidence="2" id="KW-0677">Repeat</keyword>
<evidence type="ECO:0000256" key="1">
    <source>
        <dbReference type="ARBA" id="ARBA00022723"/>
    </source>
</evidence>
<dbReference type="GO" id="GO:0000978">
    <property type="term" value="F:RNA polymerase II cis-regulatory region sequence-specific DNA binding"/>
    <property type="evidence" value="ECO:0007669"/>
    <property type="project" value="TreeGrafter"/>
</dbReference>
<keyword evidence="4" id="KW-0862">Zinc</keyword>
<evidence type="ECO:0000256" key="2">
    <source>
        <dbReference type="ARBA" id="ARBA00022737"/>
    </source>
</evidence>
<feature type="region of interest" description="Disordered" evidence="6">
    <location>
        <begin position="75"/>
        <end position="104"/>
    </location>
</feature>
<protein>
    <recommendedName>
        <fullName evidence="11">KRAB domain-containing protein</fullName>
    </recommendedName>
</protein>
<dbReference type="GO" id="GO:0008270">
    <property type="term" value="F:zinc ion binding"/>
    <property type="evidence" value="ECO:0007669"/>
    <property type="project" value="UniProtKB-KW"/>
</dbReference>
<dbReference type="InterPro" id="IPR036236">
    <property type="entry name" value="Znf_C2H2_sf"/>
</dbReference>
<dbReference type="AlphaFoldDB" id="A0A674JAI5"/>
<organism evidence="9 10">
    <name type="scientific">Terrapene triunguis</name>
    <name type="common">Three-toed box turtle</name>
    <dbReference type="NCBI Taxonomy" id="2587831"/>
    <lineage>
        <taxon>Eukaryota</taxon>
        <taxon>Metazoa</taxon>
        <taxon>Chordata</taxon>
        <taxon>Craniata</taxon>
        <taxon>Vertebrata</taxon>
        <taxon>Euteleostomi</taxon>
        <taxon>Archelosauria</taxon>
        <taxon>Testudinata</taxon>
        <taxon>Testudines</taxon>
        <taxon>Cryptodira</taxon>
        <taxon>Durocryptodira</taxon>
        <taxon>Testudinoidea</taxon>
        <taxon>Emydidae</taxon>
        <taxon>Terrapene</taxon>
    </lineage>
</organism>
<dbReference type="Proteomes" id="UP000472274">
    <property type="component" value="Unplaced"/>
</dbReference>
<feature type="domain" description="C2H2-type" evidence="7">
    <location>
        <begin position="185"/>
        <end position="212"/>
    </location>
</feature>
<dbReference type="GeneTree" id="ENSGT01150000286944"/>
<dbReference type="InterPro" id="IPR001909">
    <property type="entry name" value="KRAB"/>
</dbReference>
<evidence type="ECO:0008006" key="11">
    <source>
        <dbReference type="Google" id="ProtNLM"/>
    </source>
</evidence>
<dbReference type="SUPFAM" id="SSF57667">
    <property type="entry name" value="beta-beta-alpha zinc fingers"/>
    <property type="match status" value="1"/>
</dbReference>
<accession>A0A674JAI5</accession>
<dbReference type="InterPro" id="IPR013087">
    <property type="entry name" value="Znf_C2H2_type"/>
</dbReference>
<dbReference type="PANTHER" id="PTHR23226:SF377">
    <property type="entry name" value="ZINC FINGER AND SCAN DOMAIN-CONTAINING PROTEIN 20"/>
    <property type="match status" value="1"/>
</dbReference>
<dbReference type="PANTHER" id="PTHR23226">
    <property type="entry name" value="ZINC FINGER AND SCAN DOMAIN-CONTAINING"/>
    <property type="match status" value="1"/>
</dbReference>
<dbReference type="Gene3D" id="3.30.160.60">
    <property type="entry name" value="Classic Zinc Finger"/>
    <property type="match status" value="3"/>
</dbReference>